<evidence type="ECO:0000259" key="5">
    <source>
        <dbReference type="PROSITE" id="PS50977"/>
    </source>
</evidence>
<dbReference type="KEGG" id="cint:HZF06_08425"/>
<accession>A0A7D6W335</accession>
<dbReference type="GO" id="GO:0003677">
    <property type="term" value="F:DNA binding"/>
    <property type="evidence" value="ECO:0007669"/>
    <property type="project" value="UniProtKB-UniRule"/>
</dbReference>
<evidence type="ECO:0000256" key="3">
    <source>
        <dbReference type="ARBA" id="ARBA00023163"/>
    </source>
</evidence>
<dbReference type="EMBL" id="CP059378">
    <property type="protein sequence ID" value="QLY81591.1"/>
    <property type="molecule type" value="Genomic_DNA"/>
</dbReference>
<protein>
    <submittedName>
        <fullName evidence="6">TetR/AcrR family transcriptional regulator</fullName>
    </submittedName>
</protein>
<dbReference type="InterPro" id="IPR011075">
    <property type="entry name" value="TetR_C"/>
</dbReference>
<dbReference type="InterPro" id="IPR036271">
    <property type="entry name" value="Tet_transcr_reg_TetR-rel_C_sf"/>
</dbReference>
<name>A0A7D6W335_9CLOT</name>
<feature type="DNA-binding region" description="H-T-H motif" evidence="4">
    <location>
        <begin position="40"/>
        <end position="59"/>
    </location>
</feature>
<dbReference type="InterPro" id="IPR009057">
    <property type="entry name" value="Homeodomain-like_sf"/>
</dbReference>
<keyword evidence="2 4" id="KW-0238">DNA-binding</keyword>
<dbReference type="Proteomes" id="UP000512286">
    <property type="component" value="Chromosome"/>
</dbReference>
<reference evidence="6 7" key="1">
    <citation type="submission" date="2020-07" db="EMBL/GenBank/DDBJ databases">
        <title>Electron transfer.</title>
        <authorList>
            <person name="Huang L."/>
            <person name="Liu X."/>
            <person name="Zhou S."/>
        </authorList>
    </citation>
    <scope>NUCLEOTIDE SEQUENCE [LARGE SCALE GENOMIC DNA]</scope>
    <source>
        <strain evidence="6 7">Lx1</strain>
    </source>
</reference>
<evidence type="ECO:0000256" key="2">
    <source>
        <dbReference type="ARBA" id="ARBA00023125"/>
    </source>
</evidence>
<dbReference type="Gene3D" id="1.10.10.60">
    <property type="entry name" value="Homeodomain-like"/>
    <property type="match status" value="1"/>
</dbReference>
<dbReference type="InterPro" id="IPR001647">
    <property type="entry name" value="HTH_TetR"/>
</dbReference>
<dbReference type="Gene3D" id="1.10.357.10">
    <property type="entry name" value="Tetracycline Repressor, domain 2"/>
    <property type="match status" value="1"/>
</dbReference>
<evidence type="ECO:0000313" key="7">
    <source>
        <dbReference type="Proteomes" id="UP000512286"/>
    </source>
</evidence>
<feature type="domain" description="HTH tetR-type" evidence="5">
    <location>
        <begin position="17"/>
        <end position="77"/>
    </location>
</feature>
<evidence type="ECO:0000256" key="1">
    <source>
        <dbReference type="ARBA" id="ARBA00023015"/>
    </source>
</evidence>
<organism evidence="6 7">
    <name type="scientific">Clostridium intestinale</name>
    <dbReference type="NCBI Taxonomy" id="36845"/>
    <lineage>
        <taxon>Bacteria</taxon>
        <taxon>Bacillati</taxon>
        <taxon>Bacillota</taxon>
        <taxon>Clostridia</taxon>
        <taxon>Eubacteriales</taxon>
        <taxon>Clostridiaceae</taxon>
        <taxon>Clostridium</taxon>
    </lineage>
</organism>
<keyword evidence="1" id="KW-0805">Transcription regulation</keyword>
<dbReference type="RefSeq" id="WP_181603157.1">
    <property type="nucleotide sequence ID" value="NZ_CP059378.1"/>
</dbReference>
<dbReference type="Pfam" id="PF00440">
    <property type="entry name" value="TetR_N"/>
    <property type="match status" value="1"/>
</dbReference>
<gene>
    <name evidence="6" type="ORF">HZF06_08425</name>
</gene>
<dbReference type="AlphaFoldDB" id="A0A7D6W335"/>
<sequence>MDKNDIDKKILTRRRGDELVDAILKAAWDELSEMGYTSLTIEGVAARAKTNKAVIYRRWENKSRLVIETLKKYIPRSEKVTPNTGNLREDVFQLLKRIAVPLQMIGGETIHGLMVEYFSKHIMNSFPQIMSGIEGRFENYMRDILKNAELRGEVDLEKITSRIISLPLDLVRYEILTTHKPITDNVLNEIVDDIFMPLIK</sequence>
<dbReference type="Pfam" id="PF16859">
    <property type="entry name" value="TetR_C_11"/>
    <property type="match status" value="1"/>
</dbReference>
<dbReference type="SUPFAM" id="SSF46689">
    <property type="entry name" value="Homeodomain-like"/>
    <property type="match status" value="1"/>
</dbReference>
<dbReference type="SUPFAM" id="SSF48498">
    <property type="entry name" value="Tetracyclin repressor-like, C-terminal domain"/>
    <property type="match status" value="1"/>
</dbReference>
<keyword evidence="3" id="KW-0804">Transcription</keyword>
<proteinExistence type="predicted"/>
<dbReference type="PROSITE" id="PS50977">
    <property type="entry name" value="HTH_TETR_2"/>
    <property type="match status" value="1"/>
</dbReference>
<evidence type="ECO:0000256" key="4">
    <source>
        <dbReference type="PROSITE-ProRule" id="PRU00335"/>
    </source>
</evidence>
<evidence type="ECO:0000313" key="6">
    <source>
        <dbReference type="EMBL" id="QLY81591.1"/>
    </source>
</evidence>